<protein>
    <recommendedName>
        <fullName evidence="13">Cysteine--tRNA ligase</fullName>
        <ecNumber evidence="13">6.1.1.16</ecNumber>
    </recommendedName>
    <alternativeName>
        <fullName evidence="13">Cysteinyl-tRNA synthetase</fullName>
        <shortName evidence="13">CysRS</shortName>
    </alternativeName>
</protein>
<evidence type="ECO:0000256" key="12">
    <source>
        <dbReference type="ARBA" id="ARBA00047398"/>
    </source>
</evidence>
<evidence type="ECO:0000256" key="10">
    <source>
        <dbReference type="ARBA" id="ARBA00022917"/>
    </source>
</evidence>
<dbReference type="Proteomes" id="UP000235682">
    <property type="component" value="Unassembled WGS sequence"/>
</dbReference>
<evidence type="ECO:0000313" key="16">
    <source>
        <dbReference type="EMBL" id="PMC58813.1"/>
    </source>
</evidence>
<dbReference type="GO" id="GO:0006423">
    <property type="term" value="P:cysteinyl-tRNA aminoacylation"/>
    <property type="evidence" value="ECO:0007669"/>
    <property type="project" value="UniProtKB-UniRule"/>
</dbReference>
<dbReference type="AlphaFoldDB" id="A0A1G8K5M6"/>
<evidence type="ECO:0000256" key="1">
    <source>
        <dbReference type="ARBA" id="ARBA00004496"/>
    </source>
</evidence>
<gene>
    <name evidence="13" type="primary">cysS</name>
    <name evidence="16" type="ORF">CJ205_02520</name>
</gene>
<dbReference type="Pfam" id="PF23493">
    <property type="entry name" value="CysS_C"/>
    <property type="match status" value="1"/>
</dbReference>
<evidence type="ECO:0000256" key="6">
    <source>
        <dbReference type="ARBA" id="ARBA00022723"/>
    </source>
</evidence>
<evidence type="ECO:0000256" key="2">
    <source>
        <dbReference type="ARBA" id="ARBA00005594"/>
    </source>
</evidence>
<name>A0A1G8K5M6_9LACT</name>
<dbReference type="InterPro" id="IPR015273">
    <property type="entry name" value="Cys-tRNA-synt_Ia_DALR"/>
</dbReference>
<evidence type="ECO:0000256" key="11">
    <source>
        <dbReference type="ARBA" id="ARBA00023146"/>
    </source>
</evidence>
<evidence type="ECO:0000256" key="13">
    <source>
        <dbReference type="HAMAP-Rule" id="MF_00041"/>
    </source>
</evidence>
<keyword evidence="6 13" id="KW-0479">Metal-binding</keyword>
<accession>A0A1G8K5M6</accession>
<dbReference type="GO" id="GO:0005829">
    <property type="term" value="C:cytosol"/>
    <property type="evidence" value="ECO:0007669"/>
    <property type="project" value="TreeGrafter"/>
</dbReference>
<keyword evidence="5 13" id="KW-0436">Ligase</keyword>
<dbReference type="SUPFAM" id="SSF52374">
    <property type="entry name" value="Nucleotidylyl transferase"/>
    <property type="match status" value="1"/>
</dbReference>
<dbReference type="Pfam" id="PF09190">
    <property type="entry name" value="DALR_2"/>
    <property type="match status" value="1"/>
</dbReference>
<organism evidence="16 17">
    <name type="scientific">Dolosicoccus paucivorans</name>
    <dbReference type="NCBI Taxonomy" id="84521"/>
    <lineage>
        <taxon>Bacteria</taxon>
        <taxon>Bacillati</taxon>
        <taxon>Bacillota</taxon>
        <taxon>Bacilli</taxon>
        <taxon>Lactobacillales</taxon>
        <taxon>Aerococcaceae</taxon>
        <taxon>Dolosicoccus</taxon>
    </lineage>
</organism>
<dbReference type="FunFam" id="3.40.50.620:FF:000009">
    <property type="entry name" value="Cysteine--tRNA ligase"/>
    <property type="match status" value="1"/>
</dbReference>
<dbReference type="SUPFAM" id="SSF47323">
    <property type="entry name" value="Anticodon-binding domain of a subclass of class I aminoacyl-tRNA synthetases"/>
    <property type="match status" value="1"/>
</dbReference>
<dbReference type="InterPro" id="IPR024909">
    <property type="entry name" value="Cys-tRNA/MSH_ligase"/>
</dbReference>
<keyword evidence="4 13" id="KW-0963">Cytoplasm</keyword>
<dbReference type="PANTHER" id="PTHR10890">
    <property type="entry name" value="CYSTEINYL-TRNA SYNTHETASE"/>
    <property type="match status" value="1"/>
</dbReference>
<proteinExistence type="inferred from homology"/>
<feature type="binding site" evidence="13">
    <location>
        <position position="243"/>
    </location>
    <ligand>
        <name>Zn(2+)</name>
        <dbReference type="ChEBI" id="CHEBI:29105"/>
    </ligand>
</feature>
<feature type="short sequence motif" description="'KMSKS' region" evidence="13">
    <location>
        <begin position="273"/>
        <end position="277"/>
    </location>
</feature>
<keyword evidence="17" id="KW-1185">Reference proteome</keyword>
<keyword evidence="8 13" id="KW-0862">Zinc</keyword>
<evidence type="ECO:0000259" key="15">
    <source>
        <dbReference type="SMART" id="SM00840"/>
    </source>
</evidence>
<feature type="domain" description="Cysteinyl-tRNA synthetase class Ia DALR" evidence="15">
    <location>
        <begin position="358"/>
        <end position="421"/>
    </location>
</feature>
<dbReference type="STRING" id="84521.SAMN04487994_100919"/>
<feature type="binding site" evidence="13">
    <location>
        <position position="239"/>
    </location>
    <ligand>
        <name>Zn(2+)</name>
        <dbReference type="ChEBI" id="CHEBI:29105"/>
    </ligand>
</feature>
<dbReference type="RefSeq" id="WP_092084534.1">
    <property type="nucleotide sequence ID" value="NZ_FNEL01000009.1"/>
</dbReference>
<evidence type="ECO:0000256" key="8">
    <source>
        <dbReference type="ARBA" id="ARBA00022833"/>
    </source>
</evidence>
<feature type="binding site" evidence="13">
    <location>
        <position position="29"/>
    </location>
    <ligand>
        <name>Zn(2+)</name>
        <dbReference type="ChEBI" id="CHEBI:29105"/>
    </ligand>
</feature>
<dbReference type="InterPro" id="IPR032678">
    <property type="entry name" value="tRNA-synt_1_cat_dom"/>
</dbReference>
<keyword evidence="10 13" id="KW-0648">Protein biosynthesis</keyword>
<evidence type="ECO:0000256" key="14">
    <source>
        <dbReference type="SAM" id="Coils"/>
    </source>
</evidence>
<feature type="binding site" evidence="13">
    <location>
        <position position="276"/>
    </location>
    <ligand>
        <name>ATP</name>
        <dbReference type="ChEBI" id="CHEBI:30616"/>
    </ligand>
</feature>
<keyword evidence="9 13" id="KW-0067">ATP-binding</keyword>
<comment type="subunit">
    <text evidence="3 13">Monomer.</text>
</comment>
<dbReference type="GO" id="GO:0005524">
    <property type="term" value="F:ATP binding"/>
    <property type="evidence" value="ECO:0007669"/>
    <property type="project" value="UniProtKB-UniRule"/>
</dbReference>
<comment type="cofactor">
    <cofactor evidence="13">
        <name>Zn(2+)</name>
        <dbReference type="ChEBI" id="CHEBI:29105"/>
    </cofactor>
    <text evidence="13">Binds 1 zinc ion per subunit.</text>
</comment>
<dbReference type="GO" id="GO:0008270">
    <property type="term" value="F:zinc ion binding"/>
    <property type="evidence" value="ECO:0007669"/>
    <property type="project" value="UniProtKB-UniRule"/>
</dbReference>
<sequence length="470" mass="54195">MSIKIYNTLSRQKETFTPIEEQKVRMYVCGPTVYNYIHIGNARSTVAFDTIRRYLEFKGYDVNYVSNFTDVDDKIIQAAKEEGLTPKELADKYVQAFKEDTGALNVKPATLHPRVQENMEDIISFVDQLIQKGYAYESQGDVYFRANKFEEYGALSGQSLEHLRAGASERVDEAVTERKEDPLDFTLWKKVTDPTEISWDSPWSKGRPGWHIECSVMATKYLGNTLDIHGGGQDLEFPHHENEIAQSQACTNEVFANYWMHNGFVTLGKDEEKMSKSLGNFILLRDLLNELDPMVIRYLLATVHYRRPLKYDEEAVNNATTNLARLKEVNRRLTTRLKAASEVDEPQQIEGLDRLTQQFTEAMDDDFNAANGMTVVFDLVRYINQYLEHDNVSSKTLKAMKDRLTQLLEVFGIILEDQEVLDEEIEALINERTLARQEKDYARGDEIRQQLLEMGIQLDDTPHGTEWKRI</sequence>
<comment type="similarity">
    <text evidence="2 13">Belongs to the class-I aminoacyl-tRNA synthetase family.</text>
</comment>
<dbReference type="EC" id="6.1.1.16" evidence="13"/>
<dbReference type="InterPro" id="IPR009080">
    <property type="entry name" value="tRNAsynth_Ia_anticodon-bd"/>
</dbReference>
<dbReference type="SMART" id="SM00840">
    <property type="entry name" value="DALR_2"/>
    <property type="match status" value="1"/>
</dbReference>
<feature type="binding site" evidence="13">
    <location>
        <position position="214"/>
    </location>
    <ligand>
        <name>Zn(2+)</name>
        <dbReference type="ChEBI" id="CHEBI:29105"/>
    </ligand>
</feature>
<dbReference type="PANTHER" id="PTHR10890:SF3">
    <property type="entry name" value="CYSTEINE--TRNA LIGASE, CYTOPLASMIC"/>
    <property type="match status" value="1"/>
</dbReference>
<evidence type="ECO:0000256" key="9">
    <source>
        <dbReference type="ARBA" id="ARBA00022840"/>
    </source>
</evidence>
<evidence type="ECO:0000256" key="7">
    <source>
        <dbReference type="ARBA" id="ARBA00022741"/>
    </source>
</evidence>
<dbReference type="InterPro" id="IPR015803">
    <property type="entry name" value="Cys-tRNA-ligase"/>
</dbReference>
<dbReference type="Gene3D" id="1.20.120.1910">
    <property type="entry name" value="Cysteine-tRNA ligase, C-terminal anti-codon recognition domain"/>
    <property type="match status" value="1"/>
</dbReference>
<reference evidence="16 17" key="1">
    <citation type="submission" date="2017-09" db="EMBL/GenBank/DDBJ databases">
        <title>Bacterial strain isolated from the female urinary microbiota.</title>
        <authorList>
            <person name="Thomas-White K."/>
            <person name="Kumar N."/>
            <person name="Forster S."/>
            <person name="Putonti C."/>
            <person name="Lawley T."/>
            <person name="Wolfe A.J."/>
        </authorList>
    </citation>
    <scope>NUCLEOTIDE SEQUENCE [LARGE SCALE GENOMIC DNA]</scope>
    <source>
        <strain evidence="16 17">UMB0852</strain>
    </source>
</reference>
<dbReference type="NCBIfam" id="TIGR00435">
    <property type="entry name" value="cysS"/>
    <property type="match status" value="1"/>
</dbReference>
<dbReference type="CDD" id="cd00672">
    <property type="entry name" value="CysRS_core"/>
    <property type="match status" value="1"/>
</dbReference>
<evidence type="ECO:0000313" key="17">
    <source>
        <dbReference type="Proteomes" id="UP000235682"/>
    </source>
</evidence>
<dbReference type="Gene3D" id="3.40.50.620">
    <property type="entry name" value="HUPs"/>
    <property type="match status" value="1"/>
</dbReference>
<dbReference type="InterPro" id="IPR056411">
    <property type="entry name" value="CysS_C"/>
</dbReference>
<dbReference type="HAMAP" id="MF_00041">
    <property type="entry name" value="Cys_tRNA_synth"/>
    <property type="match status" value="1"/>
</dbReference>
<dbReference type="GO" id="GO:0004817">
    <property type="term" value="F:cysteine-tRNA ligase activity"/>
    <property type="evidence" value="ECO:0007669"/>
    <property type="project" value="UniProtKB-UniRule"/>
</dbReference>
<evidence type="ECO:0000256" key="4">
    <source>
        <dbReference type="ARBA" id="ARBA00022490"/>
    </source>
</evidence>
<comment type="caution">
    <text evidence="16">The sequence shown here is derived from an EMBL/GenBank/DDBJ whole genome shotgun (WGS) entry which is preliminary data.</text>
</comment>
<comment type="catalytic activity">
    <reaction evidence="12 13">
        <text>tRNA(Cys) + L-cysteine + ATP = L-cysteinyl-tRNA(Cys) + AMP + diphosphate</text>
        <dbReference type="Rhea" id="RHEA:17773"/>
        <dbReference type="Rhea" id="RHEA-COMP:9661"/>
        <dbReference type="Rhea" id="RHEA-COMP:9679"/>
        <dbReference type="ChEBI" id="CHEBI:30616"/>
        <dbReference type="ChEBI" id="CHEBI:33019"/>
        <dbReference type="ChEBI" id="CHEBI:35235"/>
        <dbReference type="ChEBI" id="CHEBI:78442"/>
        <dbReference type="ChEBI" id="CHEBI:78517"/>
        <dbReference type="ChEBI" id="CHEBI:456215"/>
        <dbReference type="EC" id="6.1.1.16"/>
    </reaction>
</comment>
<evidence type="ECO:0000256" key="3">
    <source>
        <dbReference type="ARBA" id="ARBA00011245"/>
    </source>
</evidence>
<feature type="short sequence motif" description="'HIGH' region" evidence="13">
    <location>
        <begin position="31"/>
        <end position="41"/>
    </location>
</feature>
<dbReference type="Pfam" id="PF01406">
    <property type="entry name" value="tRNA-synt_1e"/>
    <property type="match status" value="1"/>
</dbReference>
<keyword evidence="14" id="KW-0175">Coiled coil</keyword>
<keyword evidence="7 13" id="KW-0547">Nucleotide-binding</keyword>
<evidence type="ECO:0000256" key="5">
    <source>
        <dbReference type="ARBA" id="ARBA00022598"/>
    </source>
</evidence>
<keyword evidence="11 13" id="KW-0030">Aminoacyl-tRNA synthetase</keyword>
<dbReference type="OrthoDB" id="9815130at2"/>
<dbReference type="PRINTS" id="PR00983">
    <property type="entry name" value="TRNASYNTHCYS"/>
</dbReference>
<dbReference type="InterPro" id="IPR014729">
    <property type="entry name" value="Rossmann-like_a/b/a_fold"/>
</dbReference>
<feature type="coiled-coil region" evidence="14">
    <location>
        <begin position="316"/>
        <end position="343"/>
    </location>
</feature>
<comment type="subcellular location">
    <subcellularLocation>
        <location evidence="1 13">Cytoplasm</location>
    </subcellularLocation>
</comment>
<dbReference type="EMBL" id="PNHE01000006">
    <property type="protein sequence ID" value="PMC58813.1"/>
    <property type="molecule type" value="Genomic_DNA"/>
</dbReference>